<dbReference type="SUPFAM" id="SSF50610">
    <property type="entry name" value="mu transposase, C-terminal domain"/>
    <property type="match status" value="1"/>
</dbReference>
<dbReference type="Proteomes" id="UP000639010">
    <property type="component" value="Unassembled WGS sequence"/>
</dbReference>
<dbReference type="InterPro" id="IPR015378">
    <property type="entry name" value="Transposase-like_Mu_C"/>
</dbReference>
<dbReference type="InterPro" id="IPR036397">
    <property type="entry name" value="RNaseH_sf"/>
</dbReference>
<reference evidence="2 3" key="1">
    <citation type="submission" date="2020-10" db="EMBL/GenBank/DDBJ databases">
        <title>Genomic Encyclopedia of Type Strains, Phase IV (KMG-IV): sequencing the most valuable type-strain genomes for metagenomic binning, comparative biology and taxonomic classification.</title>
        <authorList>
            <person name="Goeker M."/>
        </authorList>
    </citation>
    <scope>NUCLEOTIDE SEQUENCE [LARGE SCALE GENOMIC DNA]</scope>
    <source>
        <strain evidence="2 3">DSM 4194</strain>
    </source>
</reference>
<sequence length="692" mass="77200">MAKVDQPISEKEALSAADIGQILGCSRQAVDKMAKKGGWPAIWEGRAKLFSVADLPEDVRVAIATKSCPYTPPAITPAKEAGLADIMKLKGKKKIRFTTRTAIISIYKAFSAKANLADTPCREAFCVRWAAGEIEAEAWLREELPSFSPNSVKNWLETEEKEGSAALGGDFGKHRKGTGIIESTPLMRESILGMMAEHPNASAALIREWLEAKFQKVPSLRRLQAWVSAWKKANPGNWMYIQAPDKWRSRFMAACGDKYELIVRQNQLWEYDGTPADIMLSDGKRYSIIGVINIFDRRLKLEVAPSENSRDVGALSRRCILDWGVPEGVTTDNGGSYVSAYQQQVFGALGIVHTILPPFRPDLKPAIERAFRTFSHHLLTICPAYVGHNVATRQEIRERETFSKRLMDRKNPQELSMAFSPQELQEFCNDWCQNTYAHRPHSGLNGRTPWEVAQDWIMPVRRIENERALDVLLVPLASGGGFREVGKKGLRCSSGVYVAPELGGLVGHRVQVRMDPANLTWAYVFDDDGNFLCRAERTDDLSAEQMRAEAKAMRRVSQATPKAISKEMRAMAKLTEADQAMPVIREHHRKRAEAIRAKGVDQRSTVYTTPELEAAADAANAHIPAVAVTEQSREIVPGFTPPATAQERYKLLLALQAREDLTEAEAKWARIYAACLEADGFRRMYQICAATG</sequence>
<evidence type="ECO:0000313" key="2">
    <source>
        <dbReference type="EMBL" id="MBE1425608.1"/>
    </source>
</evidence>
<dbReference type="InterPro" id="IPR009004">
    <property type="entry name" value="Transposase_Mu_C"/>
</dbReference>
<protein>
    <recommendedName>
        <fullName evidence="1">Integrase catalytic domain-containing protein</fullName>
    </recommendedName>
</protein>
<name>A0ABR9H4Z6_9BACT</name>
<dbReference type="Gene3D" id="3.30.420.10">
    <property type="entry name" value="Ribonuclease H-like superfamily/Ribonuclease H"/>
    <property type="match status" value="1"/>
</dbReference>
<dbReference type="EMBL" id="JADBGG010000016">
    <property type="protein sequence ID" value="MBE1425608.1"/>
    <property type="molecule type" value="Genomic_DNA"/>
</dbReference>
<organism evidence="2 3">
    <name type="scientific">Desulfomicrobium macestii</name>
    <dbReference type="NCBI Taxonomy" id="90731"/>
    <lineage>
        <taxon>Bacteria</taxon>
        <taxon>Pseudomonadati</taxon>
        <taxon>Thermodesulfobacteriota</taxon>
        <taxon>Desulfovibrionia</taxon>
        <taxon>Desulfovibrionales</taxon>
        <taxon>Desulfomicrobiaceae</taxon>
        <taxon>Desulfomicrobium</taxon>
    </lineage>
</organism>
<dbReference type="RefSeq" id="WP_192623786.1">
    <property type="nucleotide sequence ID" value="NZ_JADBGG010000016.1"/>
</dbReference>
<dbReference type="PROSITE" id="PS50994">
    <property type="entry name" value="INTEGRASE"/>
    <property type="match status" value="1"/>
</dbReference>
<dbReference type="SUPFAM" id="SSF53098">
    <property type="entry name" value="Ribonuclease H-like"/>
    <property type="match status" value="1"/>
</dbReference>
<dbReference type="Gene3D" id="2.30.30.130">
    <property type="entry name" value="Transposase, Mu, C-terminal"/>
    <property type="match status" value="1"/>
</dbReference>
<dbReference type="InterPro" id="IPR012337">
    <property type="entry name" value="RNaseH-like_sf"/>
</dbReference>
<keyword evidence="3" id="KW-1185">Reference proteome</keyword>
<proteinExistence type="predicted"/>
<comment type="caution">
    <text evidence="2">The sequence shown here is derived from an EMBL/GenBank/DDBJ whole genome shotgun (WGS) entry which is preliminary data.</text>
</comment>
<dbReference type="InterPro" id="IPR001584">
    <property type="entry name" value="Integrase_cat-core"/>
</dbReference>
<gene>
    <name evidence="2" type="ORF">H4684_002265</name>
</gene>
<feature type="domain" description="Integrase catalytic" evidence="1">
    <location>
        <begin position="261"/>
        <end position="429"/>
    </location>
</feature>
<accession>A0ABR9H4Z6</accession>
<evidence type="ECO:0000313" key="3">
    <source>
        <dbReference type="Proteomes" id="UP000639010"/>
    </source>
</evidence>
<evidence type="ECO:0000259" key="1">
    <source>
        <dbReference type="PROSITE" id="PS50994"/>
    </source>
</evidence>
<dbReference type="Pfam" id="PF09299">
    <property type="entry name" value="Mu-transpos_C"/>
    <property type="match status" value="1"/>
</dbReference>